<sequence>MPPLLRWMRPYVSAVQWAIIREVGLDRVQRYRVVDRDHSLMVALIERWDPTTNVFHLPTGQMTITLEDVYCILRLPIVGEVVFQVDAETAMDSILH</sequence>
<evidence type="ECO:0000259" key="1">
    <source>
        <dbReference type="Pfam" id="PF10536"/>
    </source>
</evidence>
<protein>
    <recommendedName>
        <fullName evidence="1">Aminotransferase-like plant mobile domain-containing protein</fullName>
    </recommendedName>
</protein>
<dbReference type="Proteomes" id="UP000824469">
    <property type="component" value="Unassembled WGS sequence"/>
</dbReference>
<accession>A0AA38LQA1</accession>
<keyword evidence="3" id="KW-1185">Reference proteome</keyword>
<evidence type="ECO:0000313" key="2">
    <source>
        <dbReference type="EMBL" id="KAH9331924.1"/>
    </source>
</evidence>
<dbReference type="InterPro" id="IPR019557">
    <property type="entry name" value="AminoTfrase-like_pln_mobile"/>
</dbReference>
<proteinExistence type="predicted"/>
<gene>
    <name evidence="2" type="ORF">KI387_004032</name>
</gene>
<evidence type="ECO:0000313" key="3">
    <source>
        <dbReference type="Proteomes" id="UP000824469"/>
    </source>
</evidence>
<dbReference type="EMBL" id="JAHRHJ020000001">
    <property type="protein sequence ID" value="KAH9331924.1"/>
    <property type="molecule type" value="Genomic_DNA"/>
</dbReference>
<name>A0AA38LQA1_TAXCH</name>
<dbReference type="PANTHER" id="PTHR46033:SF1">
    <property type="entry name" value="PROTEIN MAIN-LIKE 2"/>
    <property type="match status" value="1"/>
</dbReference>
<reference evidence="2 3" key="1">
    <citation type="journal article" date="2021" name="Nat. Plants">
        <title>The Taxus genome provides insights into paclitaxel biosynthesis.</title>
        <authorList>
            <person name="Xiong X."/>
            <person name="Gou J."/>
            <person name="Liao Q."/>
            <person name="Li Y."/>
            <person name="Zhou Q."/>
            <person name="Bi G."/>
            <person name="Li C."/>
            <person name="Du R."/>
            <person name="Wang X."/>
            <person name="Sun T."/>
            <person name="Guo L."/>
            <person name="Liang H."/>
            <person name="Lu P."/>
            <person name="Wu Y."/>
            <person name="Zhang Z."/>
            <person name="Ro D.K."/>
            <person name="Shang Y."/>
            <person name="Huang S."/>
            <person name="Yan J."/>
        </authorList>
    </citation>
    <scope>NUCLEOTIDE SEQUENCE [LARGE SCALE GENOMIC DNA]</scope>
    <source>
        <strain evidence="2">Ta-2019</strain>
    </source>
</reference>
<comment type="caution">
    <text evidence="2">The sequence shown here is derived from an EMBL/GenBank/DDBJ whole genome shotgun (WGS) entry which is preliminary data.</text>
</comment>
<dbReference type="PANTHER" id="PTHR46033">
    <property type="entry name" value="PROTEIN MAIN-LIKE 2"/>
    <property type="match status" value="1"/>
</dbReference>
<dbReference type="GO" id="GO:0010073">
    <property type="term" value="P:meristem maintenance"/>
    <property type="evidence" value="ECO:0007669"/>
    <property type="project" value="InterPro"/>
</dbReference>
<feature type="non-terminal residue" evidence="2">
    <location>
        <position position="96"/>
    </location>
</feature>
<organism evidence="2 3">
    <name type="scientific">Taxus chinensis</name>
    <name type="common">Chinese yew</name>
    <name type="synonym">Taxus wallichiana var. chinensis</name>
    <dbReference type="NCBI Taxonomy" id="29808"/>
    <lineage>
        <taxon>Eukaryota</taxon>
        <taxon>Viridiplantae</taxon>
        <taxon>Streptophyta</taxon>
        <taxon>Embryophyta</taxon>
        <taxon>Tracheophyta</taxon>
        <taxon>Spermatophyta</taxon>
        <taxon>Pinopsida</taxon>
        <taxon>Pinidae</taxon>
        <taxon>Conifers II</taxon>
        <taxon>Cupressales</taxon>
        <taxon>Taxaceae</taxon>
        <taxon>Taxus</taxon>
    </lineage>
</organism>
<dbReference type="AlphaFoldDB" id="A0AA38LQA1"/>
<feature type="domain" description="Aminotransferase-like plant mobile" evidence="1">
    <location>
        <begin position="34"/>
        <end position="93"/>
    </location>
</feature>
<dbReference type="Pfam" id="PF10536">
    <property type="entry name" value="PMD"/>
    <property type="match status" value="1"/>
</dbReference>
<dbReference type="InterPro" id="IPR044824">
    <property type="entry name" value="MAIN-like"/>
</dbReference>